<evidence type="ECO:0000313" key="2">
    <source>
        <dbReference type="Proteomes" id="UP000285084"/>
    </source>
</evidence>
<dbReference type="Proteomes" id="UP000285084">
    <property type="component" value="Unassembled WGS sequence"/>
</dbReference>
<dbReference type="VEuPathDB" id="FungiDB:FOC1_g10004816"/>
<protein>
    <submittedName>
        <fullName evidence="1">Uncharacterized protein</fullName>
    </submittedName>
</protein>
<reference evidence="1 2" key="1">
    <citation type="journal article" date="2018" name="Sci. Rep.">
        <title>Characterisation of pathogen-specific regions and novel effector candidates in Fusarium oxysporum f. sp. cepae.</title>
        <authorList>
            <person name="Armitage A.D."/>
            <person name="Taylor A."/>
            <person name="Sobczyk M.K."/>
            <person name="Baxter L."/>
            <person name="Greenfield B.P."/>
            <person name="Bates H.J."/>
            <person name="Wilson F."/>
            <person name="Jackson A.C."/>
            <person name="Ott S."/>
            <person name="Harrison R.J."/>
            <person name="Clarkson J.P."/>
        </authorList>
    </citation>
    <scope>NUCLEOTIDE SEQUENCE [LARGE SCALE GENOMIC DNA]</scope>
    <source>
        <strain evidence="1 2">Fo_A13</strain>
    </source>
</reference>
<dbReference type="VEuPathDB" id="FungiDB:FOXG_22765"/>
<proteinExistence type="predicted"/>
<gene>
    <name evidence="1" type="ORF">BFJ69_g14605</name>
</gene>
<dbReference type="EMBL" id="MRCX01000235">
    <property type="protein sequence ID" value="RKK67312.1"/>
    <property type="molecule type" value="Genomic_DNA"/>
</dbReference>
<name>A0A420MH25_FUSOX</name>
<sequence length="60" mass="6704">MALPYRPIRAAPVKEGTTPPRTLIERAVSKRSGIIKSACWECRKRKAKVNKLKDCGIPVN</sequence>
<dbReference type="VEuPathDB" id="FungiDB:FOMG_15051"/>
<comment type="caution">
    <text evidence="1">The sequence shown here is derived from an EMBL/GenBank/DDBJ whole genome shotgun (WGS) entry which is preliminary data.</text>
</comment>
<accession>A0A420MH25</accession>
<dbReference type="AlphaFoldDB" id="A0A420MH25"/>
<evidence type="ECO:0000313" key="1">
    <source>
        <dbReference type="EMBL" id="RKK67312.1"/>
    </source>
</evidence>
<organism evidence="1 2">
    <name type="scientific">Fusarium oxysporum</name>
    <name type="common">Fusarium vascular wilt</name>
    <dbReference type="NCBI Taxonomy" id="5507"/>
    <lineage>
        <taxon>Eukaryota</taxon>
        <taxon>Fungi</taxon>
        <taxon>Dikarya</taxon>
        <taxon>Ascomycota</taxon>
        <taxon>Pezizomycotina</taxon>
        <taxon>Sordariomycetes</taxon>
        <taxon>Hypocreomycetidae</taxon>
        <taxon>Hypocreales</taxon>
        <taxon>Nectriaceae</taxon>
        <taxon>Fusarium</taxon>
        <taxon>Fusarium oxysporum species complex</taxon>
    </lineage>
</organism>
<dbReference type="VEuPathDB" id="FungiDB:FOZG_16848"/>